<proteinExistence type="predicted"/>
<evidence type="ECO:0000313" key="2">
    <source>
        <dbReference type="EMBL" id="CAH0578381.1"/>
    </source>
</evidence>
<sequence length="118" mass="14178">MEFLEDIFDYFRMNSKCFVYIIKSFMIMPLICFIQTSFLFTLMYFILWKCRDPKLNQSTKTKQKTEHIYLPNPPNPFLPAHNFQNYSRAFSFHTRFINIASLEDHTHNDTKTSSVLMV</sequence>
<accession>A0A9P0FSU0</accession>
<reference evidence="2" key="1">
    <citation type="submission" date="2021-12" db="EMBL/GenBank/DDBJ databases">
        <authorList>
            <person name="King R."/>
        </authorList>
    </citation>
    <scope>NUCLEOTIDE SEQUENCE</scope>
</reference>
<keyword evidence="3" id="KW-1185">Reference proteome</keyword>
<dbReference type="EMBL" id="LR824004">
    <property type="protein sequence ID" value="CAH0578381.1"/>
    <property type="molecule type" value="Genomic_DNA"/>
</dbReference>
<feature type="transmembrane region" description="Helical" evidence="1">
    <location>
        <begin position="20"/>
        <end position="47"/>
    </location>
</feature>
<organism evidence="2 3">
    <name type="scientific">Chrysodeixis includens</name>
    <name type="common">Soybean looper</name>
    <name type="synonym">Pseudoplusia includens</name>
    <dbReference type="NCBI Taxonomy" id="689277"/>
    <lineage>
        <taxon>Eukaryota</taxon>
        <taxon>Metazoa</taxon>
        <taxon>Ecdysozoa</taxon>
        <taxon>Arthropoda</taxon>
        <taxon>Hexapoda</taxon>
        <taxon>Insecta</taxon>
        <taxon>Pterygota</taxon>
        <taxon>Neoptera</taxon>
        <taxon>Endopterygota</taxon>
        <taxon>Lepidoptera</taxon>
        <taxon>Glossata</taxon>
        <taxon>Ditrysia</taxon>
        <taxon>Noctuoidea</taxon>
        <taxon>Noctuidae</taxon>
        <taxon>Plusiinae</taxon>
        <taxon>Chrysodeixis</taxon>
    </lineage>
</organism>
<gene>
    <name evidence="2" type="ORF">CINC_LOCUS699</name>
</gene>
<protein>
    <submittedName>
        <fullName evidence="2">Uncharacterized protein</fullName>
    </submittedName>
</protein>
<keyword evidence="1" id="KW-0472">Membrane</keyword>
<name>A0A9P0FSU0_CHRIL</name>
<dbReference type="AlphaFoldDB" id="A0A9P0FSU0"/>
<keyword evidence="1" id="KW-0812">Transmembrane</keyword>
<evidence type="ECO:0000256" key="1">
    <source>
        <dbReference type="SAM" id="Phobius"/>
    </source>
</evidence>
<evidence type="ECO:0000313" key="3">
    <source>
        <dbReference type="Proteomes" id="UP001154114"/>
    </source>
</evidence>
<dbReference type="Proteomes" id="UP001154114">
    <property type="component" value="Chromosome 1"/>
</dbReference>
<keyword evidence="1" id="KW-1133">Transmembrane helix</keyword>